<protein>
    <submittedName>
        <fullName evidence="3">Uncharacterized protein</fullName>
    </submittedName>
</protein>
<proteinExistence type="predicted"/>
<keyword evidence="1" id="KW-0732">Signal</keyword>
<feature type="chain" id="PRO_5038009225" evidence="1">
    <location>
        <begin position="23"/>
        <end position="84"/>
    </location>
</feature>
<feature type="signal peptide" evidence="1">
    <location>
        <begin position="1"/>
        <end position="22"/>
    </location>
</feature>
<dbReference type="AlphaFoldDB" id="A0A914XFP2"/>
<evidence type="ECO:0000313" key="3">
    <source>
        <dbReference type="WBParaSite" id="PSAMB.scaffold74size85960.g1646.t1"/>
    </source>
</evidence>
<dbReference type="Proteomes" id="UP000887566">
    <property type="component" value="Unplaced"/>
</dbReference>
<keyword evidence="2" id="KW-1185">Reference proteome</keyword>
<accession>A0A914XFP2</accession>
<organism evidence="2 3">
    <name type="scientific">Plectus sambesii</name>
    <dbReference type="NCBI Taxonomy" id="2011161"/>
    <lineage>
        <taxon>Eukaryota</taxon>
        <taxon>Metazoa</taxon>
        <taxon>Ecdysozoa</taxon>
        <taxon>Nematoda</taxon>
        <taxon>Chromadorea</taxon>
        <taxon>Plectida</taxon>
        <taxon>Plectina</taxon>
        <taxon>Plectoidea</taxon>
        <taxon>Plectidae</taxon>
        <taxon>Plectus</taxon>
    </lineage>
</organism>
<evidence type="ECO:0000256" key="1">
    <source>
        <dbReference type="SAM" id="SignalP"/>
    </source>
</evidence>
<dbReference type="WBParaSite" id="PSAMB.scaffold74size85960.g1646.t1">
    <property type="protein sequence ID" value="PSAMB.scaffold74size85960.g1646.t1"/>
    <property type="gene ID" value="PSAMB.scaffold74size85960.g1646"/>
</dbReference>
<sequence length="84" mass="9732">MDRRGLVAQLFVVLLLIAVVQPKSVMPNSISDAEIVRFLQAFVRIPPAYEYDRKHRVALEKRARNKNCFFSPLQCVIMNERRSA</sequence>
<reference evidence="3" key="1">
    <citation type="submission" date="2022-11" db="UniProtKB">
        <authorList>
            <consortium name="WormBaseParasite"/>
        </authorList>
    </citation>
    <scope>IDENTIFICATION</scope>
</reference>
<name>A0A914XFP2_9BILA</name>
<evidence type="ECO:0000313" key="2">
    <source>
        <dbReference type="Proteomes" id="UP000887566"/>
    </source>
</evidence>